<feature type="domain" description="VIT" evidence="2">
    <location>
        <begin position="32"/>
        <end position="168"/>
    </location>
</feature>
<evidence type="ECO:0000259" key="1">
    <source>
        <dbReference type="PROSITE" id="PS50234"/>
    </source>
</evidence>
<comment type="caution">
    <text evidence="3">The sequence shown here is derived from an EMBL/GenBank/DDBJ whole genome shotgun (WGS) entry which is preliminary data.</text>
</comment>
<dbReference type="EMBL" id="PVNL01000145">
    <property type="protein sequence ID" value="PRP93948.1"/>
    <property type="molecule type" value="Genomic_DNA"/>
</dbReference>
<gene>
    <name evidence="3" type="ORF">ENSA7_78920</name>
</gene>
<evidence type="ECO:0000313" key="3">
    <source>
        <dbReference type="EMBL" id="PRP93948.1"/>
    </source>
</evidence>
<protein>
    <submittedName>
        <fullName evidence="3">von Willebrand factor type A domain protein</fullName>
    </submittedName>
</protein>
<dbReference type="PROSITE" id="PS50234">
    <property type="entry name" value="VWFA"/>
    <property type="match status" value="1"/>
</dbReference>
<dbReference type="InterPro" id="IPR013694">
    <property type="entry name" value="VIT"/>
</dbReference>
<dbReference type="InterPro" id="IPR002035">
    <property type="entry name" value="VWF_A"/>
</dbReference>
<organism evidence="3 4">
    <name type="scientific">Enhygromyxa salina</name>
    <dbReference type="NCBI Taxonomy" id="215803"/>
    <lineage>
        <taxon>Bacteria</taxon>
        <taxon>Pseudomonadati</taxon>
        <taxon>Myxococcota</taxon>
        <taxon>Polyangia</taxon>
        <taxon>Nannocystales</taxon>
        <taxon>Nannocystaceae</taxon>
        <taxon>Enhygromyxa</taxon>
    </lineage>
</organism>
<dbReference type="PROSITE" id="PS51468">
    <property type="entry name" value="VIT"/>
    <property type="match status" value="1"/>
</dbReference>
<feature type="domain" description="VWFA" evidence="1">
    <location>
        <begin position="268"/>
        <end position="399"/>
    </location>
</feature>
<dbReference type="Gene3D" id="3.40.50.410">
    <property type="entry name" value="von Willebrand factor, type A domain"/>
    <property type="match status" value="1"/>
</dbReference>
<evidence type="ECO:0000313" key="4">
    <source>
        <dbReference type="Proteomes" id="UP000238823"/>
    </source>
</evidence>
<proteinExistence type="predicted"/>
<dbReference type="Proteomes" id="UP000238823">
    <property type="component" value="Unassembled WGS sequence"/>
</dbReference>
<dbReference type="SUPFAM" id="SSF53300">
    <property type="entry name" value="vWA-like"/>
    <property type="match status" value="1"/>
</dbReference>
<name>A0A2S9XM39_9BACT</name>
<reference evidence="3 4" key="1">
    <citation type="submission" date="2018-03" db="EMBL/GenBank/DDBJ databases">
        <title>Draft Genome Sequences of the Obligatory Marine Myxobacteria Enhygromyxa salina SWB007.</title>
        <authorList>
            <person name="Poehlein A."/>
            <person name="Moghaddam J.A."/>
            <person name="Harms H."/>
            <person name="Alanjari M."/>
            <person name="Koenig G.M."/>
            <person name="Daniel R."/>
            <person name="Schaeberle T.F."/>
        </authorList>
    </citation>
    <scope>NUCLEOTIDE SEQUENCE [LARGE SCALE GENOMIC DNA]</scope>
    <source>
        <strain evidence="3 4">SWB007</strain>
    </source>
</reference>
<dbReference type="RefSeq" id="WP_146158686.1">
    <property type="nucleotide sequence ID" value="NZ_PVNL01000145.1"/>
</dbReference>
<evidence type="ECO:0000259" key="2">
    <source>
        <dbReference type="PROSITE" id="PS51468"/>
    </source>
</evidence>
<accession>A0A2S9XM39</accession>
<dbReference type="CDD" id="cd00198">
    <property type="entry name" value="vWFA"/>
    <property type="match status" value="1"/>
</dbReference>
<dbReference type="OrthoDB" id="5487702at2"/>
<dbReference type="Pfam" id="PF13519">
    <property type="entry name" value="VWA_2"/>
    <property type="match status" value="1"/>
</dbReference>
<dbReference type="AlphaFoldDB" id="A0A2S9XM39"/>
<sequence>MSSSPLGFNPRAALSIALTAAALSSLPRDAEAGGDDVYGTRGAELLVERGHEIELTMDRGYASLQVRRTVHNGIDRHEEAMFWINVPETSVATGLRTLGELHGKPHWFSGDLLEAEAAAARYEELTGIGGYYPKDPALLSWRDQTFLALQVFPVAPHTEKTIEYTLSMPATWADGRWHVWLPALGSDLLAADLQLTPAQQLDQLFVNGEVVARGHTLTLDHDIEIELAPRDPAPVSLELASVETGAQHLAAWRLTLAPQISQVPKHAQVVIALDLSRSLDPSDVQAQRVAAQTYLEHFADPALATQVALLGFDREVHSLSPGFVTAARAIELLDAATLTQRNGSEVGLALAKAAELLSESKRGPRRIVLMTDFETASRVAPEHYAATVHHSDAILHLTDVSDGGPWLERDDQHPWSALAAGSRGVVWSASIPSSWADADEQAVARDVFEEWARPVRIDNLRVRVDGLSLDDDYYWDSFEPTLDEGQGLEDLLLSATPGRELSVEGVTWNIPVHHTAKPSRETGDRWSALVFGSQVLWSLTEPEMMQLAMRGKAVSPVTSYLAIEPGVRPSTEGLEREGAGAFGIGNVGLWGSGSGSGGGFAGGGPSFDKRAWLEGELRDGWTRCGGDGLGAELVLETRSVEILDVVLTTASTSTPLRTCMEQVTWSLALDPHFVATETWRVQLP</sequence>
<dbReference type="InterPro" id="IPR036465">
    <property type="entry name" value="vWFA_dom_sf"/>
</dbReference>
<dbReference type="SMART" id="SM00327">
    <property type="entry name" value="VWA"/>
    <property type="match status" value="1"/>
</dbReference>